<dbReference type="Gene3D" id="1.25.40.990">
    <property type="match status" value="1"/>
</dbReference>
<feature type="domain" description="SAC3/GANP/THP3 conserved" evidence="3">
    <location>
        <begin position="375"/>
        <end position="692"/>
    </location>
</feature>
<gene>
    <name evidence="4" type="ORF">B0H66DRAFT_573912</name>
</gene>
<dbReference type="Proteomes" id="UP001283341">
    <property type="component" value="Unassembled WGS sequence"/>
</dbReference>
<comment type="caution">
    <text evidence="4">The sequence shown here is derived from an EMBL/GenBank/DDBJ whole genome shotgun (WGS) entry which is preliminary data.</text>
</comment>
<dbReference type="PANTHER" id="PTHR12436">
    <property type="entry name" value="80 KDA MCM3-ASSOCIATED PROTEIN"/>
    <property type="match status" value="1"/>
</dbReference>
<proteinExistence type="predicted"/>
<feature type="compositionally biased region" description="Low complexity" evidence="2">
    <location>
        <begin position="1276"/>
        <end position="1293"/>
    </location>
</feature>
<feature type="region of interest" description="Disordered" evidence="2">
    <location>
        <begin position="1372"/>
        <end position="1437"/>
    </location>
</feature>
<feature type="region of interest" description="Disordered" evidence="2">
    <location>
        <begin position="1"/>
        <end position="291"/>
    </location>
</feature>
<protein>
    <submittedName>
        <fullName evidence="4">SAC3/GANP/Nin1/mts3/eIF-3 p25 family-domain-containing protein</fullName>
    </submittedName>
</protein>
<feature type="compositionally biased region" description="Low complexity" evidence="2">
    <location>
        <begin position="163"/>
        <end position="174"/>
    </location>
</feature>
<accession>A0AAE0IJT8</accession>
<feature type="compositionally biased region" description="Basic and acidic residues" evidence="2">
    <location>
        <begin position="1158"/>
        <end position="1174"/>
    </location>
</feature>
<dbReference type="PANTHER" id="PTHR12436:SF3">
    <property type="entry name" value="GERMINAL-CENTER ASSOCIATED NUCLEAR PROTEIN"/>
    <property type="match status" value="1"/>
</dbReference>
<feature type="compositionally biased region" description="Polar residues" evidence="2">
    <location>
        <begin position="69"/>
        <end position="143"/>
    </location>
</feature>
<evidence type="ECO:0000313" key="5">
    <source>
        <dbReference type="Proteomes" id="UP001283341"/>
    </source>
</evidence>
<feature type="compositionally biased region" description="Polar residues" evidence="2">
    <location>
        <begin position="1294"/>
        <end position="1304"/>
    </location>
</feature>
<feature type="compositionally biased region" description="Polar residues" evidence="2">
    <location>
        <begin position="1"/>
        <end position="10"/>
    </location>
</feature>
<evidence type="ECO:0000256" key="2">
    <source>
        <dbReference type="SAM" id="MobiDB-lite"/>
    </source>
</evidence>
<feature type="region of interest" description="Disordered" evidence="2">
    <location>
        <begin position="1219"/>
        <end position="1333"/>
    </location>
</feature>
<feature type="coiled-coil region" evidence="1">
    <location>
        <begin position="1127"/>
        <end position="1154"/>
    </location>
</feature>
<evidence type="ECO:0000313" key="4">
    <source>
        <dbReference type="EMBL" id="KAK3326452.1"/>
    </source>
</evidence>
<keyword evidence="5" id="KW-1185">Reference proteome</keyword>
<feature type="compositionally biased region" description="Basic and acidic residues" evidence="2">
    <location>
        <begin position="247"/>
        <end position="267"/>
    </location>
</feature>
<feature type="compositionally biased region" description="Basic and acidic residues" evidence="2">
    <location>
        <begin position="1253"/>
        <end position="1275"/>
    </location>
</feature>
<dbReference type="Pfam" id="PF03399">
    <property type="entry name" value="SAC3_GANP"/>
    <property type="match status" value="1"/>
</dbReference>
<feature type="compositionally biased region" description="Polar residues" evidence="2">
    <location>
        <begin position="1026"/>
        <end position="1036"/>
    </location>
</feature>
<sequence>MAQPINNPFGTATPAAMANPFGTTTTSQPVANPFGSTTATSNNPFGAAPANSPFGAISAASNPFGVPIQNASRPPSAGNNNPFGAPSTATSVFGTPANSAPNSRVPSPGNALQNPFGNPTPASATQSPFGNLAPSNPVQNTFGQPSASSAAQSPFGNPAALGSSSTFPSSAPSTHGAFQKPSTFGTQPPPNGPLKESTGFGAAGFDATRRSKSPAPINGFGGQNGAQPSVFGEAKGPARQNNQGAELAKKFDSGQKKKQIERPDGKRNQAPFKKRTYAAPTREPSQRTKELSPFAFDFANKLYSHLEKQNIKPPQWPPEPGNPNRRGAVDALKESYKKYRTKVYSTLRKAELIDDPEKRRRLEDALPFKGICEDMCPEFEQISRIAEFDIKNEEKETRPDLTMWPDVSRMVKKFGRSAAGQDAPLPMDVRSVDALRRTIDYLFNDLLQSDNNLPSMHNFLWDRTRAVRKDFTFHSQKSKEEMKAMVFVFETLTRFHATSFHLLSRKGFANEDFDQKQEIEQLGRTILSLIEAYDLCREKGVHCENEPEFRAYYLLLNAHDSSIAKRIPQWGKEYWFESKEIQTAMSLMQVLDDLREPKGPIKPRRPTSLSDVGFMNYFQIVEDPRVSYTMACVAAVHFTFVRQNILRNLVRGYARHRDAPRTISVSDLNEMLRFDTNEEAKEFIELHGFEFSSWAPDGKAAPPEPYLLLNNKKKYVPSPRVPHSYSGQMIERKRGAQSLPNVIFNTIYEEPEEIQQNNSPDDLFVTQSRIVEAPAKAAAEELVSSPTPTAASFSVKDTRPANGVISAPQASASPFLAKHSPALGQTTTSSPFSQTTQPPTHTPSPQLGSPQPAATASTTGPSTLSFSILKPSATPNPLFPPAESPASQPTNTASQDTPKPATNKDVSSKDASAVKPTFPAMPAAPASILSSTPKNDPSTSWGNFFPGVKPQSSTSTGAAATHDPTPAVPSIKVTPPSITGTPKLSAQPQPAPTTTPIATPPAAQQPLPSASGSVLPSGIFAPPQLTGGTSQATLTQQPPTKVDLMGDFTKWFVQGDGGLLEEFTRATVQDLVSEVFTNWEASEAERIRKEEDDRSWEEARKFQNYNLRVKYFYRWQENARALARKRILRAGKEKMRLHREHERAEAKRKREKMAKAAAAERKAARRRLEEDGRRLSQMAMSERRPSMEEQLPLASGIFSGLRDERGAARRVVRDVANAGPWGSSYAESELELEPPRRSLMAPRQPAQSPDSTTTDKLEGGKTRTLREKFGLEPRRSLSASSSINGSSSRFRQSLPASTTRTTNFSRKRSADESSDGEQDPKRKSVNQTSGFKSRHWDLRARGFVPMPNGDWLPEAIAKPMKKGKSISGYTSFAASHQQSPSGGSIFSSPSPPAATSRKEGSPKRKRNAADDDDDMSDVGYERSTKKSHIGRAETSAMVEDVQRMIRELNETMDQLDQDRPLMHEQVELSMLGNPG</sequence>
<feature type="compositionally biased region" description="Polar residues" evidence="2">
    <location>
        <begin position="928"/>
        <end position="942"/>
    </location>
</feature>
<feature type="compositionally biased region" description="Low complexity" evidence="2">
    <location>
        <begin position="144"/>
        <end position="154"/>
    </location>
</feature>
<name>A0AAE0IJT8_9PEZI</name>
<reference evidence="4" key="2">
    <citation type="submission" date="2023-06" db="EMBL/GenBank/DDBJ databases">
        <authorList>
            <consortium name="Lawrence Berkeley National Laboratory"/>
            <person name="Haridas S."/>
            <person name="Hensen N."/>
            <person name="Bonometti L."/>
            <person name="Westerberg I."/>
            <person name="Brannstrom I.O."/>
            <person name="Guillou S."/>
            <person name="Cros-Aarteil S."/>
            <person name="Calhoun S."/>
            <person name="Kuo A."/>
            <person name="Mondo S."/>
            <person name="Pangilinan J."/>
            <person name="Riley R."/>
            <person name="Labutti K."/>
            <person name="Andreopoulos B."/>
            <person name="Lipzen A."/>
            <person name="Chen C."/>
            <person name="Yanf M."/>
            <person name="Daum C."/>
            <person name="Ng V."/>
            <person name="Clum A."/>
            <person name="Steindorff A."/>
            <person name="Ohm R."/>
            <person name="Martin F."/>
            <person name="Silar P."/>
            <person name="Natvig D."/>
            <person name="Lalanne C."/>
            <person name="Gautier V."/>
            <person name="Ament-Velasquez S.L."/>
            <person name="Kruys A."/>
            <person name="Hutchinson M.I."/>
            <person name="Powell A.J."/>
            <person name="Barry K."/>
            <person name="Miller A.N."/>
            <person name="Grigoriev I.V."/>
            <person name="Debuchy R."/>
            <person name="Gladieux P."/>
            <person name="Thoren M.H."/>
            <person name="Johannesson H."/>
        </authorList>
    </citation>
    <scope>NUCLEOTIDE SEQUENCE</scope>
    <source>
        <strain evidence="4">CBS 118394</strain>
    </source>
</reference>
<organism evidence="4 5">
    <name type="scientific">Apodospora peruviana</name>
    <dbReference type="NCBI Taxonomy" id="516989"/>
    <lineage>
        <taxon>Eukaryota</taxon>
        <taxon>Fungi</taxon>
        <taxon>Dikarya</taxon>
        <taxon>Ascomycota</taxon>
        <taxon>Pezizomycotina</taxon>
        <taxon>Sordariomycetes</taxon>
        <taxon>Sordariomycetidae</taxon>
        <taxon>Sordariales</taxon>
        <taxon>Lasiosphaeriaceae</taxon>
        <taxon>Apodospora</taxon>
    </lineage>
</organism>
<feature type="compositionally biased region" description="Low complexity" evidence="2">
    <location>
        <begin position="1379"/>
        <end position="1388"/>
    </location>
</feature>
<dbReference type="GO" id="GO:0006406">
    <property type="term" value="P:mRNA export from nucleus"/>
    <property type="evidence" value="ECO:0007669"/>
    <property type="project" value="TreeGrafter"/>
</dbReference>
<reference evidence="4" key="1">
    <citation type="journal article" date="2023" name="Mol. Phylogenet. Evol.">
        <title>Genome-scale phylogeny and comparative genomics of the fungal order Sordariales.</title>
        <authorList>
            <person name="Hensen N."/>
            <person name="Bonometti L."/>
            <person name="Westerberg I."/>
            <person name="Brannstrom I.O."/>
            <person name="Guillou S."/>
            <person name="Cros-Aarteil S."/>
            <person name="Calhoun S."/>
            <person name="Haridas S."/>
            <person name="Kuo A."/>
            <person name="Mondo S."/>
            <person name="Pangilinan J."/>
            <person name="Riley R."/>
            <person name="LaButti K."/>
            <person name="Andreopoulos B."/>
            <person name="Lipzen A."/>
            <person name="Chen C."/>
            <person name="Yan M."/>
            <person name="Daum C."/>
            <person name="Ng V."/>
            <person name="Clum A."/>
            <person name="Steindorff A."/>
            <person name="Ohm R.A."/>
            <person name="Martin F."/>
            <person name="Silar P."/>
            <person name="Natvig D.O."/>
            <person name="Lalanne C."/>
            <person name="Gautier V."/>
            <person name="Ament-Velasquez S.L."/>
            <person name="Kruys A."/>
            <person name="Hutchinson M.I."/>
            <person name="Powell A.J."/>
            <person name="Barry K."/>
            <person name="Miller A.N."/>
            <person name="Grigoriev I.V."/>
            <person name="Debuchy R."/>
            <person name="Gladieux P."/>
            <person name="Hiltunen Thoren M."/>
            <person name="Johannesson H."/>
        </authorList>
    </citation>
    <scope>NUCLEOTIDE SEQUENCE</scope>
    <source>
        <strain evidence="4">CBS 118394</strain>
    </source>
</reference>
<feature type="compositionally biased region" description="Polar residues" evidence="2">
    <location>
        <begin position="21"/>
        <end position="44"/>
    </location>
</feature>
<dbReference type="InterPro" id="IPR005062">
    <property type="entry name" value="SAC3/GANP/THP3_conserved"/>
</dbReference>
<feature type="compositionally biased region" description="Polar residues" evidence="2">
    <location>
        <begin position="885"/>
        <end position="897"/>
    </location>
</feature>
<evidence type="ECO:0000256" key="1">
    <source>
        <dbReference type="SAM" id="Coils"/>
    </source>
</evidence>
<keyword evidence="1" id="KW-0175">Coiled coil</keyword>
<feature type="region of interest" description="Disordered" evidence="2">
    <location>
        <begin position="820"/>
        <end position="1036"/>
    </location>
</feature>
<evidence type="ECO:0000259" key="3">
    <source>
        <dbReference type="Pfam" id="PF03399"/>
    </source>
</evidence>
<feature type="region of interest" description="Disordered" evidence="2">
    <location>
        <begin position="1157"/>
        <end position="1188"/>
    </location>
</feature>
<dbReference type="GO" id="GO:0005737">
    <property type="term" value="C:cytoplasm"/>
    <property type="evidence" value="ECO:0007669"/>
    <property type="project" value="TreeGrafter"/>
</dbReference>
<feature type="compositionally biased region" description="Low complexity" evidence="2">
    <location>
        <begin position="825"/>
        <end position="863"/>
    </location>
</feature>
<dbReference type="InterPro" id="IPR045107">
    <property type="entry name" value="SAC3/GANP/THP3"/>
</dbReference>
<dbReference type="GO" id="GO:0070390">
    <property type="term" value="C:transcription export complex 2"/>
    <property type="evidence" value="ECO:0007669"/>
    <property type="project" value="TreeGrafter"/>
</dbReference>
<dbReference type="EMBL" id="JAUEDM010000002">
    <property type="protein sequence ID" value="KAK3326452.1"/>
    <property type="molecule type" value="Genomic_DNA"/>
</dbReference>
<feature type="compositionally biased region" description="Low complexity" evidence="2">
    <location>
        <begin position="985"/>
        <end position="1013"/>
    </location>
</feature>